<keyword evidence="2" id="KW-0805">Transcription regulation</keyword>
<dbReference type="Proteomes" id="UP001497457">
    <property type="component" value="Chromosome 18b"/>
</dbReference>
<evidence type="ECO:0000313" key="8">
    <source>
        <dbReference type="Proteomes" id="UP001497457"/>
    </source>
</evidence>
<protein>
    <recommendedName>
        <fullName evidence="6">MADS-box domain-containing protein</fullName>
    </recommendedName>
</protein>
<dbReference type="InterPro" id="IPR002100">
    <property type="entry name" value="TF_MADSbox"/>
</dbReference>
<dbReference type="PROSITE" id="PS50066">
    <property type="entry name" value="MADS_BOX_2"/>
    <property type="match status" value="1"/>
</dbReference>
<dbReference type="GO" id="GO:0005634">
    <property type="term" value="C:nucleus"/>
    <property type="evidence" value="ECO:0007669"/>
    <property type="project" value="UniProtKB-SubCell"/>
</dbReference>
<dbReference type="InterPro" id="IPR036879">
    <property type="entry name" value="TF_MADSbox_sf"/>
</dbReference>
<comment type="subcellular location">
    <subcellularLocation>
        <location evidence="1">Nucleus</location>
    </subcellularLocation>
</comment>
<evidence type="ECO:0000256" key="4">
    <source>
        <dbReference type="ARBA" id="ARBA00023163"/>
    </source>
</evidence>
<reference evidence="8" key="1">
    <citation type="submission" date="2024-06" db="EMBL/GenBank/DDBJ databases">
        <authorList>
            <person name="Ryan C."/>
        </authorList>
    </citation>
    <scope>NUCLEOTIDE SEQUENCE [LARGE SCALE GENOMIC DNA]</scope>
</reference>
<dbReference type="PANTHER" id="PTHR48019">
    <property type="entry name" value="SERUM RESPONSE FACTOR HOMOLOG"/>
    <property type="match status" value="1"/>
</dbReference>
<reference evidence="7 8" key="2">
    <citation type="submission" date="2024-10" db="EMBL/GenBank/DDBJ databases">
        <authorList>
            <person name="Ryan C."/>
        </authorList>
    </citation>
    <scope>NUCLEOTIDE SEQUENCE [LARGE SCALE GENOMIC DNA]</scope>
</reference>
<evidence type="ECO:0000313" key="7">
    <source>
        <dbReference type="EMBL" id="CAL4957383.1"/>
    </source>
</evidence>
<keyword evidence="4" id="KW-0804">Transcription</keyword>
<proteinExistence type="predicted"/>
<gene>
    <name evidence="7" type="ORF">URODEC1_LOCUS42517</name>
</gene>
<dbReference type="SMART" id="SM00432">
    <property type="entry name" value="MADS"/>
    <property type="match status" value="1"/>
</dbReference>
<evidence type="ECO:0000256" key="3">
    <source>
        <dbReference type="ARBA" id="ARBA00023125"/>
    </source>
</evidence>
<keyword evidence="5" id="KW-0539">Nucleus</keyword>
<dbReference type="Gene3D" id="3.40.1810.10">
    <property type="entry name" value="Transcription factor, MADS-box"/>
    <property type="match status" value="1"/>
</dbReference>
<evidence type="ECO:0000259" key="6">
    <source>
        <dbReference type="PROSITE" id="PS50066"/>
    </source>
</evidence>
<dbReference type="SUPFAM" id="SSF55455">
    <property type="entry name" value="SRF-like"/>
    <property type="match status" value="1"/>
</dbReference>
<evidence type="ECO:0000256" key="5">
    <source>
        <dbReference type="ARBA" id="ARBA00023242"/>
    </source>
</evidence>
<sequence length="220" mass="25010">MARKKVNLQLITNSSTRRATYKKRCKGIMKKTSELATLCGIKACVVVYGEGEAQQPEVWPSASEARQVLKKFKDMPELSRFKKMQNQRDFLQGRITRLRDQVCKLDREDCEIETRDLLYESMEGRRPGLDGTTVEELTSLSSLVEMKMARARELLQRLLVGQPGRTLPNQPALFSSQPQASCTYHEIQGSAELEEFHSLEQEWLTNLVPNGGELEAMVNS</sequence>
<evidence type="ECO:0000256" key="1">
    <source>
        <dbReference type="ARBA" id="ARBA00004123"/>
    </source>
</evidence>
<dbReference type="InterPro" id="IPR033897">
    <property type="entry name" value="SRF-like_MADS-box"/>
</dbReference>
<dbReference type="PRINTS" id="PR00404">
    <property type="entry name" value="MADSDOMAIN"/>
</dbReference>
<dbReference type="CDD" id="cd00266">
    <property type="entry name" value="MADS_SRF_like"/>
    <property type="match status" value="1"/>
</dbReference>
<dbReference type="Pfam" id="PF00319">
    <property type="entry name" value="SRF-TF"/>
    <property type="match status" value="1"/>
</dbReference>
<dbReference type="GO" id="GO:0003677">
    <property type="term" value="F:DNA binding"/>
    <property type="evidence" value="ECO:0007669"/>
    <property type="project" value="UniProtKB-KW"/>
</dbReference>
<keyword evidence="8" id="KW-1185">Reference proteome</keyword>
<dbReference type="AlphaFoldDB" id="A0ABC8Z8M8"/>
<dbReference type="EMBL" id="OZ075128">
    <property type="protein sequence ID" value="CAL4957383.1"/>
    <property type="molecule type" value="Genomic_DNA"/>
</dbReference>
<name>A0ABC8Z8M8_9POAL</name>
<evidence type="ECO:0000256" key="2">
    <source>
        <dbReference type="ARBA" id="ARBA00023015"/>
    </source>
</evidence>
<feature type="domain" description="MADS-box" evidence="6">
    <location>
        <begin position="1"/>
        <end position="50"/>
    </location>
</feature>
<organism evidence="7 8">
    <name type="scientific">Urochloa decumbens</name>
    <dbReference type="NCBI Taxonomy" id="240449"/>
    <lineage>
        <taxon>Eukaryota</taxon>
        <taxon>Viridiplantae</taxon>
        <taxon>Streptophyta</taxon>
        <taxon>Embryophyta</taxon>
        <taxon>Tracheophyta</taxon>
        <taxon>Spermatophyta</taxon>
        <taxon>Magnoliopsida</taxon>
        <taxon>Liliopsida</taxon>
        <taxon>Poales</taxon>
        <taxon>Poaceae</taxon>
        <taxon>PACMAD clade</taxon>
        <taxon>Panicoideae</taxon>
        <taxon>Panicodae</taxon>
        <taxon>Paniceae</taxon>
        <taxon>Melinidinae</taxon>
        <taxon>Urochloa</taxon>
    </lineage>
</organism>
<accession>A0ABC8Z8M8</accession>
<dbReference type="InterPro" id="IPR050142">
    <property type="entry name" value="MADS-box/MEF2_TF"/>
</dbReference>
<keyword evidence="3" id="KW-0238">DNA-binding</keyword>